<evidence type="ECO:0000313" key="2">
    <source>
        <dbReference type="Proteomes" id="UP000037122"/>
    </source>
</evidence>
<reference evidence="2" key="1">
    <citation type="journal article" date="2015" name="BMC Genomics">
        <title>Draft genome of a commonly misdiagnosed multidrug resistant pathogen Candida auris.</title>
        <authorList>
            <person name="Chatterjee S."/>
            <person name="Alampalli S.V."/>
            <person name="Nageshan R.K."/>
            <person name="Chettiar S.T."/>
            <person name="Joshi S."/>
            <person name="Tatu U.S."/>
        </authorList>
    </citation>
    <scope>NUCLEOTIDE SEQUENCE [LARGE SCALE GENOMIC DNA]</scope>
    <source>
        <strain evidence="2">6684</strain>
    </source>
</reference>
<sequence>MILAVSFRPLKMCSFILFSHSLPPKVFLGVAGGLKSSRQLAVNLAPLGPQTPYLSYQQDPGVMLVGAPPGAAMAFVATKRAADGSLTFID</sequence>
<protein>
    <submittedName>
        <fullName evidence="1">Uncharacterized protein</fullName>
    </submittedName>
</protein>
<dbReference type="Proteomes" id="UP000037122">
    <property type="component" value="Unassembled WGS sequence"/>
</dbReference>
<name>A0A0L0P7L9_CANAR</name>
<gene>
    <name evidence="1" type="ORF">QG37_00614</name>
</gene>
<comment type="caution">
    <text evidence="1">The sequence shown here is derived from an EMBL/GenBank/DDBJ whole genome shotgun (WGS) entry which is preliminary data.</text>
</comment>
<organism evidence="1 2">
    <name type="scientific">Candidozyma auris</name>
    <name type="common">Yeast</name>
    <name type="synonym">Candida auris</name>
    <dbReference type="NCBI Taxonomy" id="498019"/>
    <lineage>
        <taxon>Eukaryota</taxon>
        <taxon>Fungi</taxon>
        <taxon>Dikarya</taxon>
        <taxon>Ascomycota</taxon>
        <taxon>Saccharomycotina</taxon>
        <taxon>Pichiomycetes</taxon>
        <taxon>Metschnikowiaceae</taxon>
        <taxon>Candidozyma</taxon>
    </lineage>
</organism>
<accession>A0A0L0P7L9</accession>
<proteinExistence type="predicted"/>
<dbReference type="AlphaFoldDB" id="A0A0L0P7L9"/>
<dbReference type="VEuPathDB" id="FungiDB:QG37_00614"/>
<evidence type="ECO:0000313" key="1">
    <source>
        <dbReference type="EMBL" id="KNE02358.1"/>
    </source>
</evidence>
<dbReference type="EMBL" id="LGST01000004">
    <property type="protein sequence ID" value="KNE02358.1"/>
    <property type="molecule type" value="Genomic_DNA"/>
</dbReference>